<keyword evidence="4 6" id="KW-0689">Ribosomal protein</keyword>
<dbReference type="InterPro" id="IPR002358">
    <property type="entry name" value="Ribosomal_uL6_CS"/>
</dbReference>
<dbReference type="InterPro" id="IPR000702">
    <property type="entry name" value="Ribosomal_uL6-like"/>
</dbReference>
<dbReference type="InterPro" id="IPR036789">
    <property type="entry name" value="Ribosomal_uL6-like_a/b-dom_sf"/>
</dbReference>
<evidence type="ECO:0000256" key="5">
    <source>
        <dbReference type="ARBA" id="ARBA00023274"/>
    </source>
</evidence>
<keyword evidence="2 6" id="KW-0699">rRNA-binding</keyword>
<dbReference type="GO" id="GO:0002181">
    <property type="term" value="P:cytoplasmic translation"/>
    <property type="evidence" value="ECO:0007669"/>
    <property type="project" value="TreeGrafter"/>
</dbReference>
<dbReference type="STRING" id="1925591.BI308_22075"/>
<dbReference type="Gene3D" id="3.90.930.12">
    <property type="entry name" value="Ribosomal protein L6, alpha-beta domain"/>
    <property type="match status" value="2"/>
</dbReference>
<dbReference type="EMBL" id="MLAW01000054">
    <property type="protein sequence ID" value="OJJ18964.1"/>
    <property type="molecule type" value="Genomic_DNA"/>
</dbReference>
<evidence type="ECO:0000256" key="4">
    <source>
        <dbReference type="ARBA" id="ARBA00022980"/>
    </source>
</evidence>
<dbReference type="PRINTS" id="PR00059">
    <property type="entry name" value="RIBOSOMALL6"/>
</dbReference>
<evidence type="ECO:0000313" key="10">
    <source>
        <dbReference type="EMBL" id="OJJ18964.1"/>
    </source>
</evidence>
<reference evidence="10" key="1">
    <citation type="submission" date="2016-10" db="EMBL/GenBank/DDBJ databases">
        <title>CRISPR-Cas defence system in Roseofilum reptotaenium: evidence of a bacteriophage-cyanobacterium arms race in the coral black band disease.</title>
        <authorList>
            <person name="Buerger P."/>
            <person name="Wood-Charlson E.M."/>
            <person name="Weynberg K.D."/>
            <person name="Willis B."/>
            <person name="Van Oppen M.J."/>
        </authorList>
    </citation>
    <scope>NUCLEOTIDE SEQUENCE [LARGE SCALE GENOMIC DNA]</scope>
    <source>
        <strain evidence="10">AO1-A</strain>
    </source>
</reference>
<dbReference type="AlphaFoldDB" id="A0A1L9QL91"/>
<dbReference type="PANTHER" id="PTHR11655:SF14">
    <property type="entry name" value="LARGE RIBOSOMAL SUBUNIT PROTEIN UL6M"/>
    <property type="match status" value="1"/>
</dbReference>
<comment type="similarity">
    <text evidence="1 6 7">Belongs to the universal ribosomal protein uL6 family.</text>
</comment>
<protein>
    <recommendedName>
        <fullName evidence="6">Large ribosomal subunit protein uL6</fullName>
    </recommendedName>
</protein>
<feature type="domain" description="Large ribosomal subunit protein uL6 alpha-beta" evidence="9">
    <location>
        <begin position="11"/>
        <end position="82"/>
    </location>
</feature>
<evidence type="ECO:0000256" key="1">
    <source>
        <dbReference type="ARBA" id="ARBA00009356"/>
    </source>
</evidence>
<dbReference type="GO" id="GO:0019843">
    <property type="term" value="F:rRNA binding"/>
    <property type="evidence" value="ECO:0007669"/>
    <property type="project" value="UniProtKB-UniRule"/>
</dbReference>
<dbReference type="InterPro" id="IPR019906">
    <property type="entry name" value="Ribosomal_uL6_bac-type"/>
</dbReference>
<feature type="domain" description="Large ribosomal subunit protein uL6 alpha-beta" evidence="9">
    <location>
        <begin position="91"/>
        <end position="172"/>
    </location>
</feature>
<organism evidence="10 11">
    <name type="scientific">Roseofilum reptotaenium AO1-A</name>
    <dbReference type="NCBI Taxonomy" id="1925591"/>
    <lineage>
        <taxon>Bacteria</taxon>
        <taxon>Bacillati</taxon>
        <taxon>Cyanobacteriota</taxon>
        <taxon>Cyanophyceae</taxon>
        <taxon>Desertifilales</taxon>
        <taxon>Desertifilaceae</taxon>
        <taxon>Roseofilum</taxon>
    </lineage>
</organism>
<accession>A0A1L9QL91</accession>
<dbReference type="GO" id="GO:0022625">
    <property type="term" value="C:cytosolic large ribosomal subunit"/>
    <property type="evidence" value="ECO:0007669"/>
    <property type="project" value="UniProtKB-UniRule"/>
</dbReference>
<comment type="caution">
    <text evidence="10">The sequence shown here is derived from an EMBL/GenBank/DDBJ whole genome shotgun (WGS) entry which is preliminary data.</text>
</comment>
<dbReference type="PANTHER" id="PTHR11655">
    <property type="entry name" value="60S/50S RIBOSOMAL PROTEIN L6/L9"/>
    <property type="match status" value="1"/>
</dbReference>
<dbReference type="PIRSF" id="PIRSF002162">
    <property type="entry name" value="Ribosomal_L6"/>
    <property type="match status" value="1"/>
</dbReference>
<evidence type="ECO:0000256" key="6">
    <source>
        <dbReference type="HAMAP-Rule" id="MF_01365"/>
    </source>
</evidence>
<comment type="function">
    <text evidence="6 8">This protein binds to the 23S rRNA, and is important in its secondary structure. It is located near the subunit interface in the base of the L7/L12 stalk, and near the tRNA binding site of the peptidyltransferase center.</text>
</comment>
<keyword evidence="5 6" id="KW-0687">Ribonucleoprotein</keyword>
<dbReference type="Pfam" id="PF00347">
    <property type="entry name" value="Ribosomal_L6"/>
    <property type="match status" value="2"/>
</dbReference>
<sequence length="187" mass="20393">MSRIGKRPINIPDKVTVTLNGQQVSVKGPKGQLERILPSEVTIEQDNNTLIVKRRNDSRKCRAAHGLCRTLVFNMVEGVSKGFEKRLELQGVGYRAQAKGKALTLNVGYSKPVDVDPPDGINFAVVDNTGKAVNQGTFVVISGIDKEVVGNTAAKIRDVRPPEVYKGKGIRYQGEIVRRKAGKAGKK</sequence>
<dbReference type="PROSITE" id="PS00525">
    <property type="entry name" value="RIBOSOMAL_L6_1"/>
    <property type="match status" value="1"/>
</dbReference>
<gene>
    <name evidence="6" type="primary">rplF</name>
    <name evidence="6" type="synonym">rpl6</name>
    <name evidence="10" type="ORF">BI308_22075</name>
</gene>
<dbReference type="NCBIfam" id="TIGR03654">
    <property type="entry name" value="L6_bact"/>
    <property type="match status" value="1"/>
</dbReference>
<evidence type="ECO:0000256" key="7">
    <source>
        <dbReference type="RuleBase" id="RU003869"/>
    </source>
</evidence>
<evidence type="ECO:0000313" key="11">
    <source>
        <dbReference type="Proteomes" id="UP000183940"/>
    </source>
</evidence>
<evidence type="ECO:0000256" key="2">
    <source>
        <dbReference type="ARBA" id="ARBA00022730"/>
    </source>
</evidence>
<dbReference type="InterPro" id="IPR020040">
    <property type="entry name" value="Ribosomal_uL6_a/b-dom"/>
</dbReference>
<dbReference type="GO" id="GO:0003735">
    <property type="term" value="F:structural constituent of ribosome"/>
    <property type="evidence" value="ECO:0007669"/>
    <property type="project" value="UniProtKB-UniRule"/>
</dbReference>
<keyword evidence="11" id="KW-1185">Reference proteome</keyword>
<dbReference type="HAMAP" id="MF_01365_B">
    <property type="entry name" value="Ribosomal_uL6_B"/>
    <property type="match status" value="1"/>
</dbReference>
<dbReference type="FunFam" id="3.90.930.12:FF:000002">
    <property type="entry name" value="50S ribosomal protein L6"/>
    <property type="match status" value="1"/>
</dbReference>
<name>A0A1L9QL91_9CYAN</name>
<evidence type="ECO:0000259" key="9">
    <source>
        <dbReference type="Pfam" id="PF00347"/>
    </source>
</evidence>
<dbReference type="SUPFAM" id="SSF56053">
    <property type="entry name" value="Ribosomal protein L6"/>
    <property type="match status" value="2"/>
</dbReference>
<dbReference type="FunFam" id="3.90.930.12:FF:000001">
    <property type="entry name" value="50S ribosomal protein L6"/>
    <property type="match status" value="1"/>
</dbReference>
<evidence type="ECO:0000256" key="8">
    <source>
        <dbReference type="RuleBase" id="RU003870"/>
    </source>
</evidence>
<keyword evidence="3 6" id="KW-0694">RNA-binding</keyword>
<proteinExistence type="inferred from homology"/>
<evidence type="ECO:0000256" key="3">
    <source>
        <dbReference type="ARBA" id="ARBA00022884"/>
    </source>
</evidence>
<dbReference type="Proteomes" id="UP000183940">
    <property type="component" value="Unassembled WGS sequence"/>
</dbReference>
<comment type="subunit">
    <text evidence="6">Part of the 50S ribosomal subunit.</text>
</comment>